<dbReference type="InterPro" id="IPR029787">
    <property type="entry name" value="Nucleotide_cyclase"/>
</dbReference>
<gene>
    <name evidence="5" type="ORF">D187_009764</name>
</gene>
<keyword evidence="2" id="KW-0067">ATP-binding</keyword>
<dbReference type="PANTHER" id="PTHR16305">
    <property type="entry name" value="TESTICULAR SOLUBLE ADENYLYL CYCLASE"/>
    <property type="match status" value="1"/>
</dbReference>
<protein>
    <submittedName>
        <fullName evidence="5">Guanylyl cyclase</fullName>
    </submittedName>
</protein>
<dbReference type="EMBL" id="ANAH02000076">
    <property type="protein sequence ID" value="EPX54929.1"/>
    <property type="molecule type" value="Genomic_DNA"/>
</dbReference>
<dbReference type="eggNOG" id="COG2114">
    <property type="taxonomic scope" value="Bacteria"/>
</dbReference>
<evidence type="ECO:0000256" key="2">
    <source>
        <dbReference type="ARBA" id="ARBA00022840"/>
    </source>
</evidence>
<evidence type="ECO:0000313" key="5">
    <source>
        <dbReference type="EMBL" id="EPX54929.1"/>
    </source>
</evidence>
<dbReference type="GO" id="GO:0004016">
    <property type="term" value="F:adenylate cyclase activity"/>
    <property type="evidence" value="ECO:0007669"/>
    <property type="project" value="TreeGrafter"/>
</dbReference>
<name>S9Q0Z4_CYSF2</name>
<dbReference type="GO" id="GO:0005524">
    <property type="term" value="F:ATP binding"/>
    <property type="evidence" value="ECO:0007669"/>
    <property type="project" value="UniProtKB-KW"/>
</dbReference>
<dbReference type="Proteomes" id="UP000011682">
    <property type="component" value="Unassembled WGS sequence"/>
</dbReference>
<evidence type="ECO:0000259" key="4">
    <source>
        <dbReference type="PROSITE" id="PS50125"/>
    </source>
</evidence>
<dbReference type="Gene3D" id="3.30.70.1230">
    <property type="entry name" value="Nucleotide cyclase"/>
    <property type="match status" value="1"/>
</dbReference>
<dbReference type="SUPFAM" id="SSF55073">
    <property type="entry name" value="Nucleotide cyclase"/>
    <property type="match status" value="1"/>
</dbReference>
<dbReference type="SMART" id="SM00044">
    <property type="entry name" value="CYCc"/>
    <property type="match status" value="1"/>
</dbReference>
<dbReference type="PROSITE" id="PS50125">
    <property type="entry name" value="GUANYLATE_CYCLASE_2"/>
    <property type="match status" value="1"/>
</dbReference>
<dbReference type="PANTHER" id="PTHR16305:SF28">
    <property type="entry name" value="GUANYLATE CYCLASE DOMAIN-CONTAINING PROTEIN"/>
    <property type="match status" value="1"/>
</dbReference>
<dbReference type="GO" id="GO:0005737">
    <property type="term" value="C:cytoplasm"/>
    <property type="evidence" value="ECO:0007669"/>
    <property type="project" value="TreeGrafter"/>
</dbReference>
<evidence type="ECO:0000313" key="6">
    <source>
        <dbReference type="Proteomes" id="UP000011682"/>
    </source>
</evidence>
<organism evidence="5 6">
    <name type="scientific">Cystobacter fuscus (strain ATCC 25194 / DSM 2262 / NBRC 100088 / M29)</name>
    <dbReference type="NCBI Taxonomy" id="1242864"/>
    <lineage>
        <taxon>Bacteria</taxon>
        <taxon>Pseudomonadati</taxon>
        <taxon>Myxococcota</taxon>
        <taxon>Myxococcia</taxon>
        <taxon>Myxococcales</taxon>
        <taxon>Cystobacterineae</taxon>
        <taxon>Archangiaceae</taxon>
        <taxon>Cystobacter</taxon>
    </lineage>
</organism>
<dbReference type="GO" id="GO:0009190">
    <property type="term" value="P:cyclic nucleotide biosynthetic process"/>
    <property type="evidence" value="ECO:0007669"/>
    <property type="project" value="InterPro"/>
</dbReference>
<accession>S9Q0Z4</accession>
<evidence type="ECO:0000256" key="3">
    <source>
        <dbReference type="SAM" id="MobiDB-lite"/>
    </source>
</evidence>
<keyword evidence="1" id="KW-0547">Nucleotide-binding</keyword>
<evidence type="ECO:0000256" key="1">
    <source>
        <dbReference type="ARBA" id="ARBA00022741"/>
    </source>
</evidence>
<reference evidence="5" key="1">
    <citation type="submission" date="2013-05" db="EMBL/GenBank/DDBJ databases">
        <title>Genome assembly of Cystobacter fuscus DSM 2262.</title>
        <authorList>
            <person name="Sharma G."/>
            <person name="Khatri I."/>
            <person name="Kaur C."/>
            <person name="Mayilraj S."/>
            <person name="Subramanian S."/>
        </authorList>
    </citation>
    <scope>NUCLEOTIDE SEQUENCE [LARGE SCALE GENOMIC DNA]</scope>
    <source>
        <strain evidence="5">DSM 2262</strain>
    </source>
</reference>
<dbReference type="Pfam" id="PF00211">
    <property type="entry name" value="Guanylate_cyc"/>
    <property type="match status" value="1"/>
</dbReference>
<dbReference type="AlphaFoldDB" id="S9Q0Z4"/>
<feature type="domain" description="Guanylate cyclase" evidence="4">
    <location>
        <begin position="50"/>
        <end position="173"/>
    </location>
</feature>
<feature type="region of interest" description="Disordered" evidence="3">
    <location>
        <begin position="260"/>
        <end position="298"/>
    </location>
</feature>
<proteinExistence type="predicted"/>
<comment type="caution">
    <text evidence="5">The sequence shown here is derived from an EMBL/GenBank/DDBJ whole genome shotgun (WGS) entry which is preliminary data.</text>
</comment>
<feature type="compositionally biased region" description="Basic and acidic residues" evidence="3">
    <location>
        <begin position="279"/>
        <end position="295"/>
    </location>
</feature>
<sequence length="370" mass="39152">MPCVPALLVRRAAHRPLPPEQAESGCFPAAVLLAAQEVGAGWLAELRRATVLFLRLEGLPEEASDELLPRLSDAVRAMQEAVYGLGGSVNQLLVDDEGLVLVAAFGLPTCAHEDDAARAVKAALQALATLRTQGLSASIGIATGRVCCGLRGGPLRHEYALMGRTVNLAARLMQQARDGVLFDEATAQALGERLWAERLPPVKVKGVAQPVPIFRPGGVAEARAHRANPHALVGRDAERALLDEALEGFARDQGGVLLPQAGAEPEPEEERPSMAVTVEEPKKERAPRLDSRRAAGQDVRAGRVRLRPLWRQAPGAGVPDGTRWGARDFGAHATTYAACEAGLGAGASAARVVLSARPRWPTGPSPLPRP</sequence>
<dbReference type="GO" id="GO:0035556">
    <property type="term" value="P:intracellular signal transduction"/>
    <property type="evidence" value="ECO:0007669"/>
    <property type="project" value="InterPro"/>
</dbReference>
<dbReference type="CDD" id="cd07302">
    <property type="entry name" value="CHD"/>
    <property type="match status" value="1"/>
</dbReference>
<dbReference type="InterPro" id="IPR001054">
    <property type="entry name" value="A/G_cyclase"/>
</dbReference>
<keyword evidence="6" id="KW-1185">Reference proteome</keyword>